<dbReference type="EMBL" id="JACJTQ010000029">
    <property type="protein sequence ID" value="MBD2693617.1"/>
    <property type="molecule type" value="Genomic_DNA"/>
</dbReference>
<accession>A0ABR8J5H6</accession>
<evidence type="ECO:0000313" key="2">
    <source>
        <dbReference type="Proteomes" id="UP000660381"/>
    </source>
</evidence>
<keyword evidence="2" id="KW-1185">Reference proteome</keyword>
<name>A0ABR8J5H6_9NOST</name>
<protein>
    <submittedName>
        <fullName evidence="1">Uncharacterized protein</fullName>
    </submittedName>
</protein>
<sequence length="262" mass="31013">MAAIQEFNKDIELLNKFNELADKFKRKERFINALSDLKLKISLNSDGLVDKTEMEGPDRELIDGFVSLLRFFFVTNEDTSLLKKKKKIDTIYYKLPLSEELKERYKIINSKLNTFLDSESKLGYCGNDEREITRQEIHNLLYGKSIYPSPDNDDIKYFTYSSPIFYDQSDSTDLLPNKLINRDIFDTFINGELVHQNREEKVQKFKDWMSKGELWSNILWCEFIEIIVQFTEYVFQIEELNIQAIEELTINDRTDLYNLKLG</sequence>
<evidence type="ECO:0000313" key="1">
    <source>
        <dbReference type="EMBL" id="MBD2693617.1"/>
    </source>
</evidence>
<dbReference type="Proteomes" id="UP000660381">
    <property type="component" value="Unassembled WGS sequence"/>
</dbReference>
<gene>
    <name evidence="1" type="ORF">H6G68_17940</name>
</gene>
<dbReference type="RefSeq" id="WP_190907868.1">
    <property type="nucleotide sequence ID" value="NZ_JACJTQ010000029.1"/>
</dbReference>
<reference evidence="1 2" key="1">
    <citation type="journal article" date="2020" name="ISME J.">
        <title>Comparative genomics reveals insights into cyanobacterial evolution and habitat adaptation.</title>
        <authorList>
            <person name="Chen M.Y."/>
            <person name="Teng W.K."/>
            <person name="Zhao L."/>
            <person name="Hu C.X."/>
            <person name="Zhou Y.K."/>
            <person name="Han B.P."/>
            <person name="Song L.R."/>
            <person name="Shu W.S."/>
        </authorList>
    </citation>
    <scope>NUCLEOTIDE SEQUENCE [LARGE SCALE GENOMIC DNA]</scope>
    <source>
        <strain evidence="1 2">FACHB-362</strain>
    </source>
</reference>
<organism evidence="1 2">
    <name type="scientific">Anabaena catenula FACHB-362</name>
    <dbReference type="NCBI Taxonomy" id="2692877"/>
    <lineage>
        <taxon>Bacteria</taxon>
        <taxon>Bacillati</taxon>
        <taxon>Cyanobacteriota</taxon>
        <taxon>Cyanophyceae</taxon>
        <taxon>Nostocales</taxon>
        <taxon>Nostocaceae</taxon>
        <taxon>Anabaena</taxon>
    </lineage>
</organism>
<comment type="caution">
    <text evidence="1">The sequence shown here is derived from an EMBL/GenBank/DDBJ whole genome shotgun (WGS) entry which is preliminary data.</text>
</comment>
<proteinExistence type="predicted"/>